<evidence type="ECO:0000313" key="3">
    <source>
        <dbReference type="Proteomes" id="UP000314294"/>
    </source>
</evidence>
<dbReference type="AlphaFoldDB" id="A0A4Z2H0K6"/>
<feature type="compositionally biased region" description="Polar residues" evidence="1">
    <location>
        <begin position="68"/>
        <end position="81"/>
    </location>
</feature>
<reference evidence="2 3" key="1">
    <citation type="submission" date="2019-03" db="EMBL/GenBank/DDBJ databases">
        <title>First draft genome of Liparis tanakae, snailfish: a comprehensive survey of snailfish specific genes.</title>
        <authorList>
            <person name="Kim W."/>
            <person name="Song I."/>
            <person name="Jeong J.-H."/>
            <person name="Kim D."/>
            <person name="Kim S."/>
            <person name="Ryu S."/>
            <person name="Song J.Y."/>
            <person name="Lee S.K."/>
        </authorList>
    </citation>
    <scope>NUCLEOTIDE SEQUENCE [LARGE SCALE GENOMIC DNA]</scope>
    <source>
        <tissue evidence="2">Muscle</tissue>
    </source>
</reference>
<evidence type="ECO:0000313" key="2">
    <source>
        <dbReference type="EMBL" id="TNN59131.1"/>
    </source>
</evidence>
<name>A0A4Z2H0K6_9TELE</name>
<evidence type="ECO:0000256" key="1">
    <source>
        <dbReference type="SAM" id="MobiDB-lite"/>
    </source>
</evidence>
<proteinExistence type="predicted"/>
<gene>
    <name evidence="2" type="ORF">EYF80_030665</name>
</gene>
<comment type="caution">
    <text evidence="2">The sequence shown here is derived from an EMBL/GenBank/DDBJ whole genome shotgun (WGS) entry which is preliminary data.</text>
</comment>
<keyword evidence="3" id="KW-1185">Reference proteome</keyword>
<accession>A0A4Z2H0K6</accession>
<dbReference type="EMBL" id="SRLO01000363">
    <property type="protein sequence ID" value="TNN59131.1"/>
    <property type="molecule type" value="Genomic_DNA"/>
</dbReference>
<protein>
    <submittedName>
        <fullName evidence="2">Uncharacterized protein</fullName>
    </submittedName>
</protein>
<sequence length="114" mass="12519">MKRQRWSLLTGLIPEDEAEAAAVGFAPTSPPDSRAPTTLTMDWRDSVERHPSPRRIRPGDTSYEYSRPSVSTDRVTTAQTKEPQKKRLGGPQPLITVTQLQAVGKTSGSNTSVE</sequence>
<organism evidence="2 3">
    <name type="scientific">Liparis tanakae</name>
    <name type="common">Tanaka's snailfish</name>
    <dbReference type="NCBI Taxonomy" id="230148"/>
    <lineage>
        <taxon>Eukaryota</taxon>
        <taxon>Metazoa</taxon>
        <taxon>Chordata</taxon>
        <taxon>Craniata</taxon>
        <taxon>Vertebrata</taxon>
        <taxon>Euteleostomi</taxon>
        <taxon>Actinopterygii</taxon>
        <taxon>Neopterygii</taxon>
        <taxon>Teleostei</taxon>
        <taxon>Neoteleostei</taxon>
        <taxon>Acanthomorphata</taxon>
        <taxon>Eupercaria</taxon>
        <taxon>Perciformes</taxon>
        <taxon>Cottioidei</taxon>
        <taxon>Cottales</taxon>
        <taxon>Liparidae</taxon>
        <taxon>Liparis</taxon>
    </lineage>
</organism>
<feature type="region of interest" description="Disordered" evidence="1">
    <location>
        <begin position="44"/>
        <end position="93"/>
    </location>
</feature>
<dbReference type="Proteomes" id="UP000314294">
    <property type="component" value="Unassembled WGS sequence"/>
</dbReference>